<dbReference type="AlphaFoldDB" id="A0A7C4QT68"/>
<dbReference type="PANTHER" id="PTHR42852">
    <property type="entry name" value="THIOL:DISULFIDE INTERCHANGE PROTEIN DSBE"/>
    <property type="match status" value="1"/>
</dbReference>
<feature type="region of interest" description="Disordered" evidence="1">
    <location>
        <begin position="101"/>
        <end position="122"/>
    </location>
</feature>
<dbReference type="Gene3D" id="3.40.30.10">
    <property type="entry name" value="Glutaredoxin"/>
    <property type="match status" value="1"/>
</dbReference>
<gene>
    <name evidence="3" type="ORF">ENS64_16305</name>
</gene>
<reference evidence="3" key="1">
    <citation type="journal article" date="2020" name="mSystems">
        <title>Genome- and Community-Level Interaction Insights into Carbon Utilization and Element Cycling Functions of Hydrothermarchaeota in Hydrothermal Sediment.</title>
        <authorList>
            <person name="Zhou Z."/>
            <person name="Liu Y."/>
            <person name="Xu W."/>
            <person name="Pan J."/>
            <person name="Luo Z.H."/>
            <person name="Li M."/>
        </authorList>
    </citation>
    <scope>NUCLEOTIDE SEQUENCE [LARGE SCALE GENOMIC DNA]</scope>
    <source>
        <strain evidence="3">SpSt-508</strain>
    </source>
</reference>
<name>A0A7C4QT68_9PLAN</name>
<feature type="region of interest" description="Disordered" evidence="1">
    <location>
        <begin position="41"/>
        <end position="82"/>
    </location>
</feature>
<dbReference type="SUPFAM" id="SSF52833">
    <property type="entry name" value="Thioredoxin-like"/>
    <property type="match status" value="1"/>
</dbReference>
<evidence type="ECO:0000313" key="3">
    <source>
        <dbReference type="EMBL" id="HGT40808.1"/>
    </source>
</evidence>
<dbReference type="PANTHER" id="PTHR42852:SF13">
    <property type="entry name" value="PROTEIN DIPZ"/>
    <property type="match status" value="1"/>
</dbReference>
<dbReference type="GO" id="GO:0016209">
    <property type="term" value="F:antioxidant activity"/>
    <property type="evidence" value="ECO:0007669"/>
    <property type="project" value="InterPro"/>
</dbReference>
<dbReference type="GO" id="GO:0016491">
    <property type="term" value="F:oxidoreductase activity"/>
    <property type="evidence" value="ECO:0007669"/>
    <property type="project" value="InterPro"/>
</dbReference>
<comment type="caution">
    <text evidence="3">The sequence shown here is derived from an EMBL/GenBank/DDBJ whole genome shotgun (WGS) entry which is preliminary data.</text>
</comment>
<organism evidence="3">
    <name type="scientific">Schlesneria paludicola</name>
    <dbReference type="NCBI Taxonomy" id="360056"/>
    <lineage>
        <taxon>Bacteria</taxon>
        <taxon>Pseudomonadati</taxon>
        <taxon>Planctomycetota</taxon>
        <taxon>Planctomycetia</taxon>
        <taxon>Planctomycetales</taxon>
        <taxon>Planctomycetaceae</taxon>
        <taxon>Schlesneria</taxon>
    </lineage>
</organism>
<accession>A0A7C4QT68</accession>
<dbReference type="InterPro" id="IPR013766">
    <property type="entry name" value="Thioredoxin_domain"/>
</dbReference>
<dbReference type="InterPro" id="IPR000866">
    <property type="entry name" value="AhpC/TSA"/>
</dbReference>
<sequence>MCNRVRSQFVLRWETASIRRAGQMAWGVMLTVLLVGCGQTAPSPASATNSPADSAPPAELPLVSIPPRQPESEEAPAAPEPGTPQAILLEIQRIRLLPLPGSADADAEDGDQTPAERPSAEMLKEQLARTRAIRRERNQQVVQMATEVVSLTAKDPQLEKEFVAAVSYLLDARLQLALQGDEESLHALYDAAEAFYQKKPDSPAAAEAQLTLVNLAHAHMLRYGKAEPRWLLEFSRQAQLYATRFPGEQAKAVPLLMAAGKSCELHGLADEAKSCYGIIQAKFPETPQAVQCTGILRRLNLVGQPLQFAGPTLDGNLVNIDDYAGKAVIVVFWATHVEPFREQLPQLQAVAEKYKKYAQVLSVSLDSEESEIDAFLEQTGLTWPVIFHVEPEKRGWSAPLASYYGVNVLPTVWIVDPKGIVAATQVTAETLETQLREVLLKHLNAARNSAGPEAQK</sequence>
<dbReference type="Pfam" id="PF00578">
    <property type="entry name" value="AhpC-TSA"/>
    <property type="match status" value="1"/>
</dbReference>
<evidence type="ECO:0000256" key="1">
    <source>
        <dbReference type="SAM" id="MobiDB-lite"/>
    </source>
</evidence>
<feature type="compositionally biased region" description="Low complexity" evidence="1">
    <location>
        <begin position="41"/>
        <end position="57"/>
    </location>
</feature>
<dbReference type="InterPro" id="IPR050553">
    <property type="entry name" value="Thioredoxin_ResA/DsbE_sf"/>
</dbReference>
<dbReference type="EMBL" id="DSVQ01000018">
    <property type="protein sequence ID" value="HGT40808.1"/>
    <property type="molecule type" value="Genomic_DNA"/>
</dbReference>
<proteinExistence type="predicted"/>
<dbReference type="PROSITE" id="PS51352">
    <property type="entry name" value="THIOREDOXIN_2"/>
    <property type="match status" value="1"/>
</dbReference>
<dbReference type="InterPro" id="IPR036249">
    <property type="entry name" value="Thioredoxin-like_sf"/>
</dbReference>
<dbReference type="CDD" id="cd02966">
    <property type="entry name" value="TlpA_like_family"/>
    <property type="match status" value="1"/>
</dbReference>
<evidence type="ECO:0000259" key="2">
    <source>
        <dbReference type="PROSITE" id="PS51352"/>
    </source>
</evidence>
<feature type="domain" description="Thioredoxin" evidence="2">
    <location>
        <begin position="299"/>
        <end position="448"/>
    </location>
</feature>
<protein>
    <submittedName>
        <fullName evidence="3">TlpA family protein disulfide reductase</fullName>
    </submittedName>
</protein>